<dbReference type="RefSeq" id="WP_012871304.1">
    <property type="nucleotide sequence ID" value="NC_013523.1"/>
</dbReference>
<reference evidence="2" key="1">
    <citation type="submission" date="2009-11" db="EMBL/GenBank/DDBJ databases">
        <title>The complete chromosome 1 of Sphaerobacter thermophilus DSM 20745.</title>
        <authorList>
            <person name="Lucas S."/>
            <person name="Copeland A."/>
            <person name="Lapidus A."/>
            <person name="Glavina del Rio T."/>
            <person name="Dalin E."/>
            <person name="Tice H."/>
            <person name="Bruce D."/>
            <person name="Goodwin L."/>
            <person name="Pitluck S."/>
            <person name="Kyrpides N."/>
            <person name="Mavromatis K."/>
            <person name="Ivanova N."/>
            <person name="Mikhailova N."/>
            <person name="LaButti K.M."/>
            <person name="Clum A."/>
            <person name="Sun H.I."/>
            <person name="Brettin T."/>
            <person name="Detter J.C."/>
            <person name="Han C."/>
            <person name="Larimer F."/>
            <person name="Land M."/>
            <person name="Hauser L."/>
            <person name="Markowitz V."/>
            <person name="Cheng J.F."/>
            <person name="Hugenholtz P."/>
            <person name="Woyke T."/>
            <person name="Wu D."/>
            <person name="Steenblock K."/>
            <person name="Schneider S."/>
            <person name="Pukall R."/>
            <person name="Goeker M."/>
            <person name="Klenk H.P."/>
            <person name="Eisen J.A."/>
        </authorList>
    </citation>
    <scope>NUCLEOTIDE SEQUENCE [LARGE SCALE GENOMIC DNA]</scope>
    <source>
        <strain evidence="2">ATCC 49802 / DSM 20745 / S 6022</strain>
    </source>
</reference>
<evidence type="ECO:0000313" key="2">
    <source>
        <dbReference type="Proteomes" id="UP000002027"/>
    </source>
</evidence>
<reference evidence="1 2" key="2">
    <citation type="journal article" date="2010" name="Stand. Genomic Sci.">
        <title>Complete genome sequence of Desulfohalobium retbaense type strain (HR(100)).</title>
        <authorList>
            <person name="Spring S."/>
            <person name="Nolan M."/>
            <person name="Lapidus A."/>
            <person name="Glavina Del Rio T."/>
            <person name="Copeland A."/>
            <person name="Tice H."/>
            <person name="Cheng J.F."/>
            <person name="Lucas S."/>
            <person name="Land M."/>
            <person name="Chen F."/>
            <person name="Bruce D."/>
            <person name="Goodwin L."/>
            <person name="Pitluck S."/>
            <person name="Ivanova N."/>
            <person name="Mavromatis K."/>
            <person name="Mikhailova N."/>
            <person name="Pati A."/>
            <person name="Chen A."/>
            <person name="Palaniappan K."/>
            <person name="Hauser L."/>
            <person name="Chang Y.J."/>
            <person name="Jeffries C.D."/>
            <person name="Munk C."/>
            <person name="Kiss H."/>
            <person name="Chain P."/>
            <person name="Han C."/>
            <person name="Brettin T."/>
            <person name="Detter J.C."/>
            <person name="Schuler E."/>
            <person name="Goker M."/>
            <person name="Rohde M."/>
            <person name="Bristow J."/>
            <person name="Eisen J.A."/>
            <person name="Markowitz V."/>
            <person name="Hugenholtz P."/>
            <person name="Kyrpides N.C."/>
            <person name="Klenk H.P."/>
        </authorList>
    </citation>
    <scope>NUCLEOTIDE SEQUENCE [LARGE SCALE GENOMIC DNA]</scope>
    <source>
        <strain evidence="2">ATCC 49802 / DSM 20745 / S 6022</strain>
    </source>
</reference>
<accession>D1C1Z0</accession>
<dbReference type="EMBL" id="CP001823">
    <property type="protein sequence ID" value="ACZ38257.1"/>
    <property type="molecule type" value="Genomic_DNA"/>
</dbReference>
<protein>
    <submittedName>
        <fullName evidence="1">Uncharacterized protein</fullName>
    </submittedName>
</protein>
<keyword evidence="2" id="KW-1185">Reference proteome</keyword>
<dbReference type="KEGG" id="sti:Sthe_0820"/>
<evidence type="ECO:0000313" key="1">
    <source>
        <dbReference type="EMBL" id="ACZ38257.1"/>
    </source>
</evidence>
<dbReference type="HOGENOM" id="CLU_2411685_0_0_0"/>
<name>D1C1Z0_SPHTD</name>
<dbReference type="InParanoid" id="D1C1Z0"/>
<organism evidence="1 2">
    <name type="scientific">Sphaerobacter thermophilus (strain ATCC 49802 / DSM 20745 / KCCM 41009 / NCIMB 13125 / S 6022)</name>
    <dbReference type="NCBI Taxonomy" id="479434"/>
    <lineage>
        <taxon>Bacteria</taxon>
        <taxon>Pseudomonadati</taxon>
        <taxon>Thermomicrobiota</taxon>
        <taxon>Thermomicrobia</taxon>
        <taxon>Sphaerobacterales</taxon>
        <taxon>Sphaerobacterineae</taxon>
        <taxon>Sphaerobacteraceae</taxon>
        <taxon>Sphaerobacter</taxon>
    </lineage>
</organism>
<dbReference type="AlphaFoldDB" id="D1C1Z0"/>
<dbReference type="Proteomes" id="UP000002027">
    <property type="component" value="Chromosome 1"/>
</dbReference>
<dbReference type="OrthoDB" id="962301at2"/>
<proteinExistence type="predicted"/>
<gene>
    <name evidence="1" type="ordered locus">Sthe_0820</name>
</gene>
<sequence>MGQPESRNTLTRYCKSCGELVQVEGFVDDRLVLCARCEIWAAGRGLDQYRASATQFVDEPYEPSDRERQWWQFLSWLIATGRLTVGPNEGAR</sequence>